<feature type="chain" id="PRO_5040477172" evidence="2">
    <location>
        <begin position="24"/>
        <end position="224"/>
    </location>
</feature>
<evidence type="ECO:0000313" key="4">
    <source>
        <dbReference type="Proteomes" id="UP001142055"/>
    </source>
</evidence>
<accession>A0A9Q0MBN4</accession>
<sequence length="224" mass="25921">MLKFKFFLILVVWSQVLINPTFGQAKPKSFGANGPPDVIRPLFSEDEDQDDELESEPESDDEIRSTFENFLTKYADSSEDIGIHGLDSLRLNTCSEYGHRVQCTATAANAYISVDDKKSNDDKKNRLPLELNLRLSGKIRHNKLRKIRLQDSSINFKKGVNTRMKILRSNRKKRVSHVVRRINHHLRHYTKRISRQMLPISLDGYQNKDKTKDSKPEKPDLSLQ</sequence>
<dbReference type="AlphaFoldDB" id="A0A9Q0MBN4"/>
<organism evidence="3 4">
    <name type="scientific">Blomia tropicalis</name>
    <name type="common">Mite</name>
    <dbReference type="NCBI Taxonomy" id="40697"/>
    <lineage>
        <taxon>Eukaryota</taxon>
        <taxon>Metazoa</taxon>
        <taxon>Ecdysozoa</taxon>
        <taxon>Arthropoda</taxon>
        <taxon>Chelicerata</taxon>
        <taxon>Arachnida</taxon>
        <taxon>Acari</taxon>
        <taxon>Acariformes</taxon>
        <taxon>Sarcoptiformes</taxon>
        <taxon>Astigmata</taxon>
        <taxon>Glycyphagoidea</taxon>
        <taxon>Echimyopodidae</taxon>
        <taxon>Blomia</taxon>
    </lineage>
</organism>
<evidence type="ECO:0000256" key="1">
    <source>
        <dbReference type="SAM" id="MobiDB-lite"/>
    </source>
</evidence>
<keyword evidence="4" id="KW-1185">Reference proteome</keyword>
<protein>
    <submittedName>
        <fullName evidence="3">Uncharacterized protein</fullName>
    </submittedName>
</protein>
<comment type="caution">
    <text evidence="3">The sequence shown here is derived from an EMBL/GenBank/DDBJ whole genome shotgun (WGS) entry which is preliminary data.</text>
</comment>
<evidence type="ECO:0000256" key="2">
    <source>
        <dbReference type="SAM" id="SignalP"/>
    </source>
</evidence>
<feature type="compositionally biased region" description="Basic and acidic residues" evidence="1">
    <location>
        <begin position="206"/>
        <end position="224"/>
    </location>
</feature>
<evidence type="ECO:0000313" key="3">
    <source>
        <dbReference type="EMBL" id="KAJ6220715.1"/>
    </source>
</evidence>
<name>A0A9Q0MBN4_BLOTA</name>
<dbReference type="Proteomes" id="UP001142055">
    <property type="component" value="Chromosome 2"/>
</dbReference>
<keyword evidence="2" id="KW-0732">Signal</keyword>
<feature type="compositionally biased region" description="Acidic residues" evidence="1">
    <location>
        <begin position="44"/>
        <end position="61"/>
    </location>
</feature>
<dbReference type="EMBL" id="JAPWDV010000002">
    <property type="protein sequence ID" value="KAJ6220715.1"/>
    <property type="molecule type" value="Genomic_DNA"/>
</dbReference>
<feature type="region of interest" description="Disordered" evidence="1">
    <location>
        <begin position="201"/>
        <end position="224"/>
    </location>
</feature>
<gene>
    <name evidence="3" type="ORF">RDWZM_006527</name>
</gene>
<proteinExistence type="predicted"/>
<feature type="signal peptide" evidence="2">
    <location>
        <begin position="1"/>
        <end position="23"/>
    </location>
</feature>
<reference evidence="3" key="1">
    <citation type="submission" date="2022-12" db="EMBL/GenBank/DDBJ databases">
        <title>Genome assemblies of Blomia tropicalis.</title>
        <authorList>
            <person name="Cui Y."/>
        </authorList>
    </citation>
    <scope>NUCLEOTIDE SEQUENCE</scope>
    <source>
        <tissue evidence="3">Adult mites</tissue>
    </source>
</reference>
<feature type="region of interest" description="Disordered" evidence="1">
    <location>
        <begin position="28"/>
        <end position="61"/>
    </location>
</feature>